<accession>A0ABW3D2P8</accession>
<proteinExistence type="predicted"/>
<gene>
    <name evidence="1" type="ORF">ACFQ1M_12885</name>
</gene>
<organism evidence="1 2">
    <name type="scientific">Sungkyunkwania multivorans</name>
    <dbReference type="NCBI Taxonomy" id="1173618"/>
    <lineage>
        <taxon>Bacteria</taxon>
        <taxon>Pseudomonadati</taxon>
        <taxon>Bacteroidota</taxon>
        <taxon>Flavobacteriia</taxon>
        <taxon>Flavobacteriales</taxon>
        <taxon>Flavobacteriaceae</taxon>
        <taxon>Sungkyunkwania</taxon>
    </lineage>
</organism>
<reference evidence="2" key="1">
    <citation type="journal article" date="2019" name="Int. J. Syst. Evol. Microbiol.">
        <title>The Global Catalogue of Microorganisms (GCM) 10K type strain sequencing project: providing services to taxonomists for standard genome sequencing and annotation.</title>
        <authorList>
            <consortium name="The Broad Institute Genomics Platform"/>
            <consortium name="The Broad Institute Genome Sequencing Center for Infectious Disease"/>
            <person name="Wu L."/>
            <person name="Ma J."/>
        </authorList>
    </citation>
    <scope>NUCLEOTIDE SEQUENCE [LARGE SCALE GENOMIC DNA]</scope>
    <source>
        <strain evidence="2">CCUG 62952</strain>
    </source>
</reference>
<comment type="caution">
    <text evidence="1">The sequence shown here is derived from an EMBL/GenBank/DDBJ whole genome shotgun (WGS) entry which is preliminary data.</text>
</comment>
<name>A0ABW3D2P8_9FLAO</name>
<evidence type="ECO:0000313" key="1">
    <source>
        <dbReference type="EMBL" id="MFD0863103.1"/>
    </source>
</evidence>
<evidence type="ECO:0000313" key="2">
    <source>
        <dbReference type="Proteomes" id="UP001596978"/>
    </source>
</evidence>
<sequence>MENDEYMEMMIGQNADYERMFEAFVMWQLNLAYGASEVSNWSVNQIQDAQHEIISGMVDDIANVIKSYGESKGYELDDFTYEALAWGGLGETYGFSFLDDEIQSAIDYINQFENNVNNQYEGSYEGSPCN</sequence>
<keyword evidence="2" id="KW-1185">Reference proteome</keyword>
<protein>
    <submittedName>
        <fullName evidence="1">Uncharacterized protein</fullName>
    </submittedName>
</protein>
<dbReference type="Proteomes" id="UP001596978">
    <property type="component" value="Unassembled WGS sequence"/>
</dbReference>
<dbReference type="RefSeq" id="WP_386408841.1">
    <property type="nucleotide sequence ID" value="NZ_JBHTJH010000017.1"/>
</dbReference>
<dbReference type="EMBL" id="JBHTJH010000017">
    <property type="protein sequence ID" value="MFD0863103.1"/>
    <property type="molecule type" value="Genomic_DNA"/>
</dbReference>